<feature type="domain" description="DUF427" evidence="1">
    <location>
        <begin position="40"/>
        <end position="131"/>
    </location>
</feature>
<dbReference type="AlphaFoldDB" id="A0A545TU04"/>
<proteinExistence type="predicted"/>
<reference evidence="2 3" key="1">
    <citation type="submission" date="2019-06" db="EMBL/GenBank/DDBJ databases">
        <title>Whole genome sequence for Rhodospirillaceae sp. R148.</title>
        <authorList>
            <person name="Wang G."/>
        </authorList>
    </citation>
    <scope>NUCLEOTIDE SEQUENCE [LARGE SCALE GENOMIC DNA]</scope>
    <source>
        <strain evidence="2 3">R148</strain>
    </source>
</reference>
<protein>
    <submittedName>
        <fullName evidence="2">DUF427 domain-containing protein</fullName>
    </submittedName>
</protein>
<dbReference type="Pfam" id="PF04248">
    <property type="entry name" value="NTP_transf_9"/>
    <property type="match status" value="2"/>
</dbReference>
<comment type="caution">
    <text evidence="2">The sequence shown here is derived from an EMBL/GenBank/DDBJ whole genome shotgun (WGS) entry which is preliminary data.</text>
</comment>
<evidence type="ECO:0000313" key="3">
    <source>
        <dbReference type="Proteomes" id="UP000315252"/>
    </source>
</evidence>
<sequence length="279" mass="32150">MRKPHLRGRGPDLPVLDQVTQYDFEPGYVVFTQPAPKRLRVKAAGEVIADTTDGLILFESDHLPVYYFPCRSVRMELFERSDHQTSCPYKGKASYYSLKGQAGDDTNIMWRYEAPIPACPAIGDYVSFYWDRVDHWFEEDEEIFVHARDPYRRVDCLPSSRRVQVFLAGEEIADSVNGVFLFETGQPTRYYLPQEDVRRELLHPSDSATQCPYKGQASYCHARVGNKMHDDIVWTYPKPIEEATRIKGLYCFANEFVDRILVDGVEQPRPVTGFSHGYS</sequence>
<dbReference type="Gene3D" id="2.170.150.40">
    <property type="entry name" value="Domain of unknown function (DUF427)"/>
    <property type="match status" value="2"/>
</dbReference>
<dbReference type="OrthoDB" id="9815163at2"/>
<keyword evidence="3" id="KW-1185">Reference proteome</keyword>
<name>A0A545TU04_9PROT</name>
<dbReference type="EMBL" id="VHSH01000003">
    <property type="protein sequence ID" value="TQV80707.1"/>
    <property type="molecule type" value="Genomic_DNA"/>
</dbReference>
<evidence type="ECO:0000259" key="1">
    <source>
        <dbReference type="Pfam" id="PF04248"/>
    </source>
</evidence>
<evidence type="ECO:0000313" key="2">
    <source>
        <dbReference type="EMBL" id="TQV80707.1"/>
    </source>
</evidence>
<dbReference type="InterPro" id="IPR007361">
    <property type="entry name" value="DUF427"/>
</dbReference>
<organism evidence="2 3">
    <name type="scientific">Denitrobaculum tricleocarpae</name>
    <dbReference type="NCBI Taxonomy" id="2591009"/>
    <lineage>
        <taxon>Bacteria</taxon>
        <taxon>Pseudomonadati</taxon>
        <taxon>Pseudomonadota</taxon>
        <taxon>Alphaproteobacteria</taxon>
        <taxon>Rhodospirillales</taxon>
        <taxon>Rhodospirillaceae</taxon>
        <taxon>Denitrobaculum</taxon>
    </lineage>
</organism>
<dbReference type="PANTHER" id="PTHR34310:SF9">
    <property type="entry name" value="BLR5716 PROTEIN"/>
    <property type="match status" value="1"/>
</dbReference>
<dbReference type="InterPro" id="IPR038694">
    <property type="entry name" value="DUF427_sf"/>
</dbReference>
<dbReference type="PANTHER" id="PTHR34310">
    <property type="entry name" value="DUF427 DOMAIN PROTEIN (AFU_ORTHOLOGUE AFUA_3G02220)"/>
    <property type="match status" value="1"/>
</dbReference>
<feature type="domain" description="DUF427" evidence="1">
    <location>
        <begin position="163"/>
        <end position="254"/>
    </location>
</feature>
<dbReference type="Proteomes" id="UP000315252">
    <property type="component" value="Unassembled WGS sequence"/>
</dbReference>
<gene>
    <name evidence="2" type="ORF">FKG95_11155</name>
</gene>
<dbReference type="RefSeq" id="WP_142896421.1">
    <property type="nucleotide sequence ID" value="NZ_ML660054.1"/>
</dbReference>
<accession>A0A545TU04</accession>